<protein>
    <submittedName>
        <fullName evidence="2">Uncharacterized protein</fullName>
    </submittedName>
</protein>
<dbReference type="EMBL" id="JAMPKK010000020">
    <property type="protein sequence ID" value="MEP0865029.1"/>
    <property type="molecule type" value="Genomic_DNA"/>
</dbReference>
<reference evidence="2 3" key="1">
    <citation type="submission" date="2022-04" db="EMBL/GenBank/DDBJ databases">
        <title>Positive selection, recombination, and allopatry shape intraspecific diversity of widespread and dominant cyanobacteria.</title>
        <authorList>
            <person name="Wei J."/>
            <person name="Shu W."/>
            <person name="Hu C."/>
        </authorList>
    </citation>
    <scope>NUCLEOTIDE SEQUENCE [LARGE SCALE GENOMIC DNA]</scope>
    <source>
        <strain evidence="2 3">GB2-A5</strain>
    </source>
</reference>
<dbReference type="Proteomes" id="UP001442494">
    <property type="component" value="Unassembled WGS sequence"/>
</dbReference>
<name>A0ABV0JPK8_9CYAN</name>
<dbReference type="RefSeq" id="WP_190426736.1">
    <property type="nucleotide sequence ID" value="NZ_JAMPKK010000020.1"/>
</dbReference>
<keyword evidence="3" id="KW-1185">Reference proteome</keyword>
<feature type="region of interest" description="Disordered" evidence="1">
    <location>
        <begin position="26"/>
        <end position="45"/>
    </location>
</feature>
<evidence type="ECO:0000256" key="1">
    <source>
        <dbReference type="SAM" id="MobiDB-lite"/>
    </source>
</evidence>
<comment type="caution">
    <text evidence="2">The sequence shown here is derived from an EMBL/GenBank/DDBJ whole genome shotgun (WGS) entry which is preliminary data.</text>
</comment>
<evidence type="ECO:0000313" key="2">
    <source>
        <dbReference type="EMBL" id="MEP0865029.1"/>
    </source>
</evidence>
<organism evidence="2 3">
    <name type="scientific">Funiculus sociatus GB2-A5</name>
    <dbReference type="NCBI Taxonomy" id="2933946"/>
    <lineage>
        <taxon>Bacteria</taxon>
        <taxon>Bacillati</taxon>
        <taxon>Cyanobacteriota</taxon>
        <taxon>Cyanophyceae</taxon>
        <taxon>Coleofasciculales</taxon>
        <taxon>Coleofasciculaceae</taxon>
        <taxon>Funiculus</taxon>
    </lineage>
</organism>
<evidence type="ECO:0000313" key="3">
    <source>
        <dbReference type="Proteomes" id="UP001442494"/>
    </source>
</evidence>
<accession>A0ABV0JPK8</accession>
<proteinExistence type="predicted"/>
<gene>
    <name evidence="2" type="ORF">NDI37_11175</name>
</gene>
<sequence>MKELTEVQKQESERLKELFARSRQRYLDAGGDPRKRPMGRKGDDYLTDSERKEIFAIARRGVQIIGDEVHCEGRLWKISDKLAKNEDGAECEF</sequence>
<feature type="compositionally biased region" description="Basic and acidic residues" evidence="1">
    <location>
        <begin position="31"/>
        <end position="45"/>
    </location>
</feature>